<organism evidence="2 3">
    <name type="scientific">Paractinoplanes pyxinae</name>
    <dbReference type="NCBI Taxonomy" id="2997416"/>
    <lineage>
        <taxon>Bacteria</taxon>
        <taxon>Bacillati</taxon>
        <taxon>Actinomycetota</taxon>
        <taxon>Actinomycetes</taxon>
        <taxon>Micromonosporales</taxon>
        <taxon>Micromonosporaceae</taxon>
        <taxon>Paractinoplanes</taxon>
    </lineage>
</organism>
<dbReference type="Gene3D" id="3.40.50.720">
    <property type="entry name" value="NAD(P)-binding Rossmann-like Domain"/>
    <property type="match status" value="1"/>
</dbReference>
<sequence length="258" mass="27470">MNTVLVTGATGNVGALVVRELQARNATVRTLGRDFALPENVIDGVDRVYLCAPDGPDKVRREKAVIDAAASHGVERIVKLSAMHADPASALPTYRWHGEIEAHLRRSGLPSVILRPAFFMTNLLMVTGSGTLPSPTAGRRVAMIDIRDVAAVAAATLLDDGHIGKTYELTGPAAVTFAEVAEALSVRFLDLTEEQARPRFEGAGLPDWMAAQFAGVFALIRAGGFEHVTDHVRAITGRPARDINDFAAAFAHPVTSSA</sequence>
<keyword evidence="3" id="KW-1185">Reference proteome</keyword>
<proteinExistence type="predicted"/>
<dbReference type="PANTHER" id="PTHR43162:SF1">
    <property type="entry name" value="PRESTALK A DIFFERENTIATION PROTEIN A"/>
    <property type="match status" value="1"/>
</dbReference>
<dbReference type="EMBL" id="JAPNTZ010000019">
    <property type="protein sequence ID" value="MCY1144338.1"/>
    <property type="molecule type" value="Genomic_DNA"/>
</dbReference>
<gene>
    <name evidence="2" type="ORF">OWR29_40625</name>
</gene>
<dbReference type="InterPro" id="IPR036291">
    <property type="entry name" value="NAD(P)-bd_dom_sf"/>
</dbReference>
<dbReference type="SUPFAM" id="SSF51735">
    <property type="entry name" value="NAD(P)-binding Rossmann-fold domains"/>
    <property type="match status" value="1"/>
</dbReference>
<dbReference type="RefSeq" id="WP_267568914.1">
    <property type="nucleotide sequence ID" value="NZ_JAPNTZ010000019.1"/>
</dbReference>
<comment type="caution">
    <text evidence="2">The sequence shown here is derived from an EMBL/GenBank/DDBJ whole genome shotgun (WGS) entry which is preliminary data.</text>
</comment>
<accession>A0ABT4BCU2</accession>
<protein>
    <submittedName>
        <fullName evidence="2">NAD(P)H-binding protein</fullName>
    </submittedName>
</protein>
<dbReference type="Proteomes" id="UP001151002">
    <property type="component" value="Unassembled WGS sequence"/>
</dbReference>
<dbReference type="InterPro" id="IPR008030">
    <property type="entry name" value="NmrA-like"/>
</dbReference>
<feature type="domain" description="NmrA-like" evidence="1">
    <location>
        <begin position="36"/>
        <end position="185"/>
    </location>
</feature>
<evidence type="ECO:0000313" key="3">
    <source>
        <dbReference type="Proteomes" id="UP001151002"/>
    </source>
</evidence>
<reference evidence="2" key="1">
    <citation type="submission" date="2022-11" db="EMBL/GenBank/DDBJ databases">
        <authorList>
            <person name="Somphong A."/>
            <person name="Phongsopitanun W."/>
        </authorList>
    </citation>
    <scope>NUCLEOTIDE SEQUENCE</scope>
    <source>
        <strain evidence="2">Pm04-4</strain>
    </source>
</reference>
<evidence type="ECO:0000313" key="2">
    <source>
        <dbReference type="EMBL" id="MCY1144338.1"/>
    </source>
</evidence>
<evidence type="ECO:0000259" key="1">
    <source>
        <dbReference type="Pfam" id="PF05368"/>
    </source>
</evidence>
<dbReference type="InterPro" id="IPR051604">
    <property type="entry name" value="Ergot_Alk_Oxidoreductase"/>
</dbReference>
<dbReference type="PANTHER" id="PTHR43162">
    <property type="match status" value="1"/>
</dbReference>
<dbReference type="Pfam" id="PF05368">
    <property type="entry name" value="NmrA"/>
    <property type="match status" value="1"/>
</dbReference>
<name>A0ABT4BCU2_9ACTN</name>